<dbReference type="Pfam" id="PF02518">
    <property type="entry name" value="HATPase_c"/>
    <property type="match status" value="1"/>
</dbReference>
<dbReference type="GO" id="GO:0000155">
    <property type="term" value="F:phosphorelay sensor kinase activity"/>
    <property type="evidence" value="ECO:0007669"/>
    <property type="project" value="InterPro"/>
</dbReference>
<evidence type="ECO:0000259" key="14">
    <source>
        <dbReference type="PROSITE" id="PS50109"/>
    </source>
</evidence>
<dbReference type="SMART" id="SM00387">
    <property type="entry name" value="HATPase_c"/>
    <property type="match status" value="1"/>
</dbReference>
<keyword evidence="5" id="KW-0808">Transferase</keyword>
<dbReference type="InterPro" id="IPR011712">
    <property type="entry name" value="Sig_transdc_His_kin_sub3_dim/P"/>
</dbReference>
<dbReference type="PANTHER" id="PTHR24421">
    <property type="entry name" value="NITRATE/NITRITE SENSOR PROTEIN NARX-RELATED"/>
    <property type="match status" value="1"/>
</dbReference>
<dbReference type="PROSITE" id="PS50109">
    <property type="entry name" value="HIS_KIN"/>
    <property type="match status" value="1"/>
</dbReference>
<evidence type="ECO:0000256" key="5">
    <source>
        <dbReference type="ARBA" id="ARBA00022679"/>
    </source>
</evidence>
<dbReference type="GO" id="GO:0005524">
    <property type="term" value="F:ATP binding"/>
    <property type="evidence" value="ECO:0007669"/>
    <property type="project" value="UniProtKB-KW"/>
</dbReference>
<dbReference type="Pfam" id="PF13675">
    <property type="entry name" value="PilJ"/>
    <property type="match status" value="1"/>
</dbReference>
<evidence type="ECO:0000256" key="12">
    <source>
        <dbReference type="ARBA" id="ARBA00023136"/>
    </source>
</evidence>
<evidence type="ECO:0000256" key="7">
    <source>
        <dbReference type="ARBA" id="ARBA00022741"/>
    </source>
</evidence>
<dbReference type="InterPro" id="IPR035965">
    <property type="entry name" value="PAS-like_dom_sf"/>
</dbReference>
<keyword evidence="9" id="KW-0067">ATP-binding</keyword>
<dbReference type="PROSITE" id="PS50113">
    <property type="entry name" value="PAC"/>
    <property type="match status" value="1"/>
</dbReference>
<evidence type="ECO:0000313" key="17">
    <source>
        <dbReference type="Proteomes" id="UP000190961"/>
    </source>
</evidence>
<keyword evidence="8 16" id="KW-0418">Kinase</keyword>
<evidence type="ECO:0000256" key="13">
    <source>
        <dbReference type="SAM" id="Phobius"/>
    </source>
</evidence>
<dbReference type="Pfam" id="PF07730">
    <property type="entry name" value="HisKA_3"/>
    <property type="match status" value="1"/>
</dbReference>
<dbReference type="Gene3D" id="1.20.5.1930">
    <property type="match status" value="1"/>
</dbReference>
<dbReference type="Gene3D" id="3.30.565.10">
    <property type="entry name" value="Histidine kinase-like ATPase, C-terminal domain"/>
    <property type="match status" value="1"/>
</dbReference>
<dbReference type="RefSeq" id="WP_079689875.1">
    <property type="nucleotide sequence ID" value="NZ_FUZU01000004.1"/>
</dbReference>
<dbReference type="SUPFAM" id="SSF55785">
    <property type="entry name" value="PYP-like sensor domain (PAS domain)"/>
    <property type="match status" value="1"/>
</dbReference>
<feature type="domain" description="Histidine kinase" evidence="14">
    <location>
        <begin position="412"/>
        <end position="612"/>
    </location>
</feature>
<evidence type="ECO:0000256" key="9">
    <source>
        <dbReference type="ARBA" id="ARBA00022840"/>
    </source>
</evidence>
<reference evidence="16 17" key="1">
    <citation type="submission" date="2017-02" db="EMBL/GenBank/DDBJ databases">
        <authorList>
            <person name="Peterson S.W."/>
        </authorList>
    </citation>
    <scope>NUCLEOTIDE SEQUENCE [LARGE SCALE GENOMIC DNA]</scope>
    <source>
        <strain evidence="16 17">DSM 25262</strain>
    </source>
</reference>
<evidence type="ECO:0000256" key="1">
    <source>
        <dbReference type="ARBA" id="ARBA00000085"/>
    </source>
</evidence>
<dbReference type="CDD" id="cd16917">
    <property type="entry name" value="HATPase_UhpB-NarQ-NarX-like"/>
    <property type="match status" value="1"/>
</dbReference>
<dbReference type="InterPro" id="IPR000014">
    <property type="entry name" value="PAS"/>
</dbReference>
<protein>
    <recommendedName>
        <fullName evidence="3">histidine kinase</fullName>
        <ecNumber evidence="3">2.7.13.3</ecNumber>
    </recommendedName>
</protein>
<keyword evidence="6 13" id="KW-0812">Transmembrane</keyword>
<evidence type="ECO:0000256" key="11">
    <source>
        <dbReference type="ARBA" id="ARBA00023012"/>
    </source>
</evidence>
<accession>A0A1T5MGN5</accession>
<proteinExistence type="predicted"/>
<dbReference type="InterPro" id="IPR036890">
    <property type="entry name" value="HATPase_C_sf"/>
</dbReference>
<name>A0A1T5MGN5_9BACT</name>
<dbReference type="EC" id="2.7.13.3" evidence="3"/>
<comment type="subcellular location">
    <subcellularLocation>
        <location evidence="2">Membrane</location>
        <topology evidence="2">Multi-pass membrane protein</topology>
    </subcellularLocation>
</comment>
<dbReference type="InterPro" id="IPR005467">
    <property type="entry name" value="His_kinase_dom"/>
</dbReference>
<evidence type="ECO:0000256" key="3">
    <source>
        <dbReference type="ARBA" id="ARBA00012438"/>
    </source>
</evidence>
<evidence type="ECO:0000256" key="4">
    <source>
        <dbReference type="ARBA" id="ARBA00022553"/>
    </source>
</evidence>
<keyword evidence="10 13" id="KW-1133">Transmembrane helix</keyword>
<dbReference type="STRING" id="688867.SAMN05660236_5403"/>
<dbReference type="SUPFAM" id="SSF55874">
    <property type="entry name" value="ATPase domain of HSP90 chaperone/DNA topoisomerase II/histidine kinase"/>
    <property type="match status" value="1"/>
</dbReference>
<gene>
    <name evidence="16" type="ORF">SAMN05660236_5403</name>
</gene>
<dbReference type="InterPro" id="IPR000700">
    <property type="entry name" value="PAS-assoc_C"/>
</dbReference>
<dbReference type="GO" id="GO:0016020">
    <property type="term" value="C:membrane"/>
    <property type="evidence" value="ECO:0007669"/>
    <property type="project" value="UniProtKB-SubCell"/>
</dbReference>
<evidence type="ECO:0000259" key="15">
    <source>
        <dbReference type="PROSITE" id="PS50113"/>
    </source>
</evidence>
<dbReference type="InterPro" id="IPR029095">
    <property type="entry name" value="NarX-like_N"/>
</dbReference>
<evidence type="ECO:0000313" key="16">
    <source>
        <dbReference type="EMBL" id="SKC87390.1"/>
    </source>
</evidence>
<comment type="catalytic activity">
    <reaction evidence="1">
        <text>ATP + protein L-histidine = ADP + protein N-phospho-L-histidine.</text>
        <dbReference type="EC" id="2.7.13.3"/>
    </reaction>
</comment>
<keyword evidence="17" id="KW-1185">Reference proteome</keyword>
<evidence type="ECO:0000256" key="2">
    <source>
        <dbReference type="ARBA" id="ARBA00004141"/>
    </source>
</evidence>
<dbReference type="GO" id="GO:0046983">
    <property type="term" value="F:protein dimerization activity"/>
    <property type="evidence" value="ECO:0007669"/>
    <property type="project" value="InterPro"/>
</dbReference>
<organism evidence="16 17">
    <name type="scientific">Ohtaekwangia koreensis</name>
    <dbReference type="NCBI Taxonomy" id="688867"/>
    <lineage>
        <taxon>Bacteria</taxon>
        <taxon>Pseudomonadati</taxon>
        <taxon>Bacteroidota</taxon>
        <taxon>Cytophagia</taxon>
        <taxon>Cytophagales</taxon>
        <taxon>Fulvivirgaceae</taxon>
        <taxon>Ohtaekwangia</taxon>
    </lineage>
</organism>
<dbReference type="Proteomes" id="UP000190961">
    <property type="component" value="Unassembled WGS sequence"/>
</dbReference>
<dbReference type="OrthoDB" id="9760839at2"/>
<keyword evidence="7" id="KW-0547">Nucleotide-binding</keyword>
<dbReference type="AlphaFoldDB" id="A0A1T5MGN5"/>
<keyword evidence="4" id="KW-0597">Phosphoprotein</keyword>
<dbReference type="InterPro" id="IPR050482">
    <property type="entry name" value="Sensor_HK_TwoCompSys"/>
</dbReference>
<dbReference type="EMBL" id="FUZU01000004">
    <property type="protein sequence ID" value="SKC87390.1"/>
    <property type="molecule type" value="Genomic_DNA"/>
</dbReference>
<dbReference type="Gene3D" id="3.30.450.20">
    <property type="entry name" value="PAS domain"/>
    <property type="match status" value="1"/>
</dbReference>
<evidence type="ECO:0000256" key="8">
    <source>
        <dbReference type="ARBA" id="ARBA00022777"/>
    </source>
</evidence>
<keyword evidence="11" id="KW-0902">Two-component regulatory system</keyword>
<feature type="transmembrane region" description="Helical" evidence="13">
    <location>
        <begin position="20"/>
        <end position="41"/>
    </location>
</feature>
<evidence type="ECO:0000256" key="10">
    <source>
        <dbReference type="ARBA" id="ARBA00022989"/>
    </source>
</evidence>
<dbReference type="CDD" id="cd00130">
    <property type="entry name" value="PAS"/>
    <property type="match status" value="1"/>
</dbReference>
<dbReference type="PANTHER" id="PTHR24421:SF10">
    <property type="entry name" value="NITRATE_NITRITE SENSOR PROTEIN NARQ"/>
    <property type="match status" value="1"/>
</dbReference>
<evidence type="ECO:0000256" key="6">
    <source>
        <dbReference type="ARBA" id="ARBA00022692"/>
    </source>
</evidence>
<feature type="domain" description="PAC" evidence="15">
    <location>
        <begin position="330"/>
        <end position="382"/>
    </location>
</feature>
<feature type="transmembrane region" description="Helical" evidence="13">
    <location>
        <begin position="199"/>
        <end position="217"/>
    </location>
</feature>
<dbReference type="InterPro" id="IPR003594">
    <property type="entry name" value="HATPase_dom"/>
</dbReference>
<sequence>MTLKFNPEGKLKFNRFSKLGMWYIMALSVIATVSIIGQFLIQNHLDNQLSDSHVINVAGRQRMLSQRITKCALLLKPVQDSSERVEILDELKGALHLWTISHNGLQNGNDSLRLPGKNSAAIAAMFGRINANHQAIRQSAATLITELSKDPDVSYETLGASIDTILEHQREFLDGMNLIVFQYDHEAKLKIHRLSTLEYVLLIISIVVIILEILFVFRPTAVQVNKTVNQLIASEKNAKKLSKEIGALYGSLEKSYEELSHVNVPMETPKIYAKTDRGGNVIFISDLYSELTGSTLTTKSVPLKDLFLNSRLNDEWMEEVIDLLSDGHSWQGIIRYQDKNGKDRWVDVMIVPALNELTEVEEWLVLGSDITLQKLAEQNIRAKSKAEIERKINQQKFRSVLILEGQEEERKRLAMDIHDGIGQMLTSLKFQIESIDLKKDENVAQNKLSEIQQLINQVIKEVRRVTFNLKPTVLGDYGLPAALNVFIREIGKLTDIELVYSMEGDTSFRLPQKVENNIFRIIQEAINNAIKYSGASRIEVTLQMTELDLLISVTDNGNGFDEKLVEARSVNIESGRGFFNMYERTEYINGNLDIKSTLGKGTTVILRSPVKTLATAGEV</sequence>
<keyword evidence="12 13" id="KW-0472">Membrane</keyword>